<dbReference type="PANTHER" id="PTHR33054">
    <property type="entry name" value="CCHC-TYPE DOMAIN-CONTAINING PROTEIN"/>
    <property type="match status" value="1"/>
</dbReference>
<proteinExistence type="predicted"/>
<dbReference type="EMBL" id="BDDD01004372">
    <property type="protein sequence ID" value="GAV87552.1"/>
    <property type="molecule type" value="Genomic_DNA"/>
</dbReference>
<protein>
    <submittedName>
        <fullName evidence="1">Uncharacterized protein</fullName>
    </submittedName>
</protein>
<evidence type="ECO:0000313" key="1">
    <source>
        <dbReference type="EMBL" id="GAV87552.1"/>
    </source>
</evidence>
<organism evidence="1 2">
    <name type="scientific">Cephalotus follicularis</name>
    <name type="common">Albany pitcher plant</name>
    <dbReference type="NCBI Taxonomy" id="3775"/>
    <lineage>
        <taxon>Eukaryota</taxon>
        <taxon>Viridiplantae</taxon>
        <taxon>Streptophyta</taxon>
        <taxon>Embryophyta</taxon>
        <taxon>Tracheophyta</taxon>
        <taxon>Spermatophyta</taxon>
        <taxon>Magnoliopsida</taxon>
        <taxon>eudicotyledons</taxon>
        <taxon>Gunneridae</taxon>
        <taxon>Pentapetalae</taxon>
        <taxon>rosids</taxon>
        <taxon>fabids</taxon>
        <taxon>Oxalidales</taxon>
        <taxon>Cephalotaceae</taxon>
        <taxon>Cephalotus</taxon>
    </lineage>
</organism>
<name>A0A1Q3D522_CEPFO</name>
<reference evidence="2" key="1">
    <citation type="submission" date="2016-04" db="EMBL/GenBank/DDBJ databases">
        <title>Cephalotus genome sequencing.</title>
        <authorList>
            <person name="Fukushima K."/>
            <person name="Hasebe M."/>
            <person name="Fang X."/>
        </authorList>
    </citation>
    <scope>NUCLEOTIDE SEQUENCE [LARGE SCALE GENOMIC DNA]</scope>
    <source>
        <strain evidence="2">cv. St1</strain>
    </source>
</reference>
<evidence type="ECO:0000313" key="2">
    <source>
        <dbReference type="Proteomes" id="UP000187406"/>
    </source>
</evidence>
<dbReference type="PANTHER" id="PTHR33054:SF9">
    <property type="entry name" value="CCHC-TYPE DOMAIN-CONTAINING PROTEIN"/>
    <property type="match status" value="1"/>
</dbReference>
<dbReference type="OrthoDB" id="1735266at2759"/>
<dbReference type="Proteomes" id="UP000187406">
    <property type="component" value="Unassembled WGS sequence"/>
</dbReference>
<dbReference type="AlphaFoldDB" id="A0A1Q3D522"/>
<gene>
    <name evidence="1" type="ORF">CFOL_v3_30978</name>
</gene>
<dbReference type="InParanoid" id="A0A1Q3D522"/>
<keyword evidence="2" id="KW-1185">Reference proteome</keyword>
<comment type="caution">
    <text evidence="1">The sequence shown here is derived from an EMBL/GenBank/DDBJ whole genome shotgun (WGS) entry which is preliminary data.</text>
</comment>
<sequence>LTTQQQTEILETIQVNELKEPILDSNNETIEDTVPTLIYNIAKYFVGDPTYLKDRTTDQISKLRCIKLQDFRWYNDTFMTLISTIKKIGLEICKDIKMSKQIKRDSKIYTKELGEFCTQFGYEPFKPPPSKTENL</sequence>
<accession>A0A1Q3D522</accession>
<feature type="non-terminal residue" evidence="1">
    <location>
        <position position="1"/>
    </location>
</feature>